<evidence type="ECO:0000313" key="3">
    <source>
        <dbReference type="Proteomes" id="UP000546257"/>
    </source>
</evidence>
<accession>A0A7J9SFZ4</accession>
<keyword evidence="3" id="KW-1185">Reference proteome</keyword>
<proteinExistence type="predicted"/>
<protein>
    <submittedName>
        <fullName evidence="2">Uncharacterized protein</fullName>
    </submittedName>
</protein>
<name>A0A7J9SFZ4_9EURY</name>
<gene>
    <name evidence="2" type="ORF">H5V44_01035</name>
</gene>
<comment type="caution">
    <text evidence="2">The sequence shown here is derived from an EMBL/GenBank/DDBJ whole genome shotgun (WGS) entry which is preliminary data.</text>
</comment>
<dbReference type="EMBL" id="JACKXD010000001">
    <property type="protein sequence ID" value="MBB6644897.1"/>
    <property type="molecule type" value="Genomic_DNA"/>
</dbReference>
<reference evidence="2 3" key="1">
    <citation type="submission" date="2020-08" db="EMBL/GenBank/DDBJ databases">
        <authorList>
            <person name="Seo M.-J."/>
        </authorList>
    </citation>
    <scope>NUCLEOTIDE SEQUENCE [LARGE SCALE GENOMIC DNA]</scope>
    <source>
        <strain evidence="2 3">MBLA0160</strain>
    </source>
</reference>
<keyword evidence="1" id="KW-0812">Transmembrane</keyword>
<keyword evidence="1" id="KW-0472">Membrane</keyword>
<evidence type="ECO:0000313" key="2">
    <source>
        <dbReference type="EMBL" id="MBB6644897.1"/>
    </source>
</evidence>
<dbReference type="RefSeq" id="WP_185191281.1">
    <property type="nucleotide sequence ID" value="NZ_JACKXD010000001.1"/>
</dbReference>
<sequence>MPQFDAPLYPGLLVAADIALAVVLVVVAPVLGVLMAAVALSVVAVTLLRARELLAAPRPGVSHDG</sequence>
<dbReference type="AlphaFoldDB" id="A0A7J9SFZ4"/>
<organism evidence="2 3">
    <name type="scientific">Halobellus ruber</name>
    <dbReference type="NCBI Taxonomy" id="2761102"/>
    <lineage>
        <taxon>Archaea</taxon>
        <taxon>Methanobacteriati</taxon>
        <taxon>Methanobacteriota</taxon>
        <taxon>Stenosarchaea group</taxon>
        <taxon>Halobacteria</taxon>
        <taxon>Halobacteriales</taxon>
        <taxon>Haloferacaceae</taxon>
        <taxon>Halobellus</taxon>
    </lineage>
</organism>
<keyword evidence="1" id="KW-1133">Transmembrane helix</keyword>
<evidence type="ECO:0000256" key="1">
    <source>
        <dbReference type="SAM" id="Phobius"/>
    </source>
</evidence>
<feature type="transmembrane region" description="Helical" evidence="1">
    <location>
        <begin position="20"/>
        <end position="48"/>
    </location>
</feature>
<dbReference type="Proteomes" id="UP000546257">
    <property type="component" value="Unassembled WGS sequence"/>
</dbReference>